<evidence type="ECO:0000313" key="2">
    <source>
        <dbReference type="Proteomes" id="UP000002363"/>
    </source>
</evidence>
<dbReference type="HOGENOM" id="CLU_3269463_0_0_6"/>
<dbReference type="EMBL" id="CP001918">
    <property type="protein sequence ID" value="ADF61717.1"/>
    <property type="molecule type" value="Genomic_DNA"/>
</dbReference>
<reference evidence="1 2" key="1">
    <citation type="journal article" date="2010" name="J. Bacteriol.">
        <title>Complete genome sequence of Enterobacter cloacae subsp. cloacae type strain ATCC 13047.</title>
        <authorList>
            <person name="Ren Y."/>
            <person name="Ren Y."/>
            <person name="Zhou Z."/>
            <person name="Guo X."/>
            <person name="Li Y."/>
            <person name="Feng L."/>
            <person name="Wang L."/>
        </authorList>
    </citation>
    <scope>NUCLEOTIDE SEQUENCE [LARGE SCALE GENOMIC DNA]</scope>
    <source>
        <strain evidence="2">ATCC 13047 / DSM 30054 / NBRC 13535 / NCTC 10005 / WDCM 00083 / NCDC 279-56</strain>
    </source>
</reference>
<dbReference type="STRING" id="716541.ECL_02169"/>
<dbReference type="KEGG" id="enc:ECL_02169"/>
<accession>A0A0H3CKM8</accession>
<gene>
    <name evidence="1" type="ordered locus">ECL_02169</name>
</gene>
<dbReference type="AlphaFoldDB" id="A0A0H3CKM8"/>
<dbReference type="EnsemblBacteria" id="ADF61717">
    <property type="protein sequence ID" value="ADF61717"/>
    <property type="gene ID" value="ECL_02169"/>
</dbReference>
<keyword evidence="2" id="KW-1185">Reference proteome</keyword>
<sequence length="41" mass="4630">MNTNTIFISFANPLLNILIIAKTSKIKNDARDLTGYKLYLS</sequence>
<evidence type="ECO:0000313" key="1">
    <source>
        <dbReference type="EMBL" id="ADF61717.1"/>
    </source>
</evidence>
<dbReference type="Proteomes" id="UP000002363">
    <property type="component" value="Chromosome"/>
</dbReference>
<name>A0A0H3CKM8_ENTCC</name>
<proteinExistence type="predicted"/>
<protein>
    <submittedName>
        <fullName evidence="1">Uncharacterized protein</fullName>
    </submittedName>
</protein>
<organism evidence="1 2">
    <name type="scientific">Enterobacter cloacae subsp. cloacae (strain ATCC 13047 / DSM 30054 / NBRC 13535 / NCTC 10005 / WDCM 00083 / NCDC 279-56)</name>
    <dbReference type="NCBI Taxonomy" id="716541"/>
    <lineage>
        <taxon>Bacteria</taxon>
        <taxon>Pseudomonadati</taxon>
        <taxon>Pseudomonadota</taxon>
        <taxon>Gammaproteobacteria</taxon>
        <taxon>Enterobacterales</taxon>
        <taxon>Enterobacteriaceae</taxon>
        <taxon>Enterobacter</taxon>
        <taxon>Enterobacter cloacae complex</taxon>
    </lineage>
</organism>